<protein>
    <recommendedName>
        <fullName evidence="3">DUF3373 domain-containing protein</fullName>
    </recommendedName>
</protein>
<proteinExistence type="predicted"/>
<organism evidence="2">
    <name type="scientific">hydrothermal vent metagenome</name>
    <dbReference type="NCBI Taxonomy" id="652676"/>
    <lineage>
        <taxon>unclassified sequences</taxon>
        <taxon>metagenomes</taxon>
        <taxon>ecological metagenomes</taxon>
    </lineage>
</organism>
<accession>A0A1W1EIM7</accession>
<dbReference type="InterPro" id="IPR021803">
    <property type="entry name" value="DUF3373"/>
</dbReference>
<evidence type="ECO:0008006" key="3">
    <source>
        <dbReference type="Google" id="ProtNLM"/>
    </source>
</evidence>
<sequence length="481" mass="53039">MKKFVTLSIVTASSFAFASTASDIRFLKNEITNLKAQIEELQAKNQKTDKKVKRVSKKLNKVKTHDAKDNIKWSADVRTSMDSINYDMADGSERKNSSLFSTRVWLNMAYAPSSNLIFKGQLAYNKAFGADFGNGRGAGFDAFDWVTNETLTGNDIKLRQAYWLYMGDDFLGTGLGWTASVGRRPSTTGFLSSLREDDTPQSPLSHMIDVEFDGASSMLKLEKLTGISGISIKLCAGVGSTNASPRFSGSDYAEDKSILDDTKLMGVIFVPYDNGEYQFKTMAFRAWDLPGYNTLASTKMSTMGDMDGAVASLLVDGLGDDGYLADVKLFASFAWSKTRPNNPNGMLGSLDDESGTSYWFGVQAPLFSGKFGLEYNHGSEYWRSFTYGEDTMSGSKLAVRGDAFEAYYTKELTKGLSFSIRYTNIDYEYTGSNGFFGAYGTPIKIDDIKTAAAAGDATSIEMLPNIIDEAEDIRAYIRYRF</sequence>
<dbReference type="EMBL" id="FRYL01000016">
    <property type="protein sequence ID" value="SHO80686.1"/>
    <property type="molecule type" value="Genomic_DNA"/>
</dbReference>
<keyword evidence="1" id="KW-0175">Coiled coil</keyword>
<feature type="coiled-coil region" evidence="1">
    <location>
        <begin position="24"/>
        <end position="58"/>
    </location>
</feature>
<dbReference type="Pfam" id="PF11853">
    <property type="entry name" value="DUF3373"/>
    <property type="match status" value="1"/>
</dbReference>
<reference evidence="2" key="1">
    <citation type="submission" date="2016-10" db="EMBL/GenBank/DDBJ databases">
        <authorList>
            <person name="de Groot N.N."/>
        </authorList>
    </citation>
    <scope>NUCLEOTIDE SEQUENCE</scope>
</reference>
<name>A0A1W1EIM7_9ZZZZ</name>
<evidence type="ECO:0000256" key="1">
    <source>
        <dbReference type="SAM" id="Coils"/>
    </source>
</evidence>
<dbReference type="AlphaFoldDB" id="A0A1W1EIM7"/>
<evidence type="ECO:0000313" key="2">
    <source>
        <dbReference type="EMBL" id="SHO80686.1"/>
    </source>
</evidence>
<gene>
    <name evidence="2" type="ORF">MNB_SV-15-289</name>
</gene>